<dbReference type="EC" id="6.1.1.20" evidence="15"/>
<dbReference type="InterPro" id="IPR033714">
    <property type="entry name" value="tRNA_bind_bactPheRS"/>
</dbReference>
<evidence type="ECO:0000256" key="8">
    <source>
        <dbReference type="ARBA" id="ARBA00022741"/>
    </source>
</evidence>
<dbReference type="Gene3D" id="2.40.50.140">
    <property type="entry name" value="Nucleic acid-binding proteins"/>
    <property type="match status" value="1"/>
</dbReference>
<comment type="cofactor">
    <cofactor evidence="15">
        <name>Mg(2+)</name>
        <dbReference type="ChEBI" id="CHEBI:18420"/>
    </cofactor>
    <text evidence="15">Binds 2 magnesium ions per tetramer.</text>
</comment>
<feature type="domain" description="TRNA-binding" evidence="17">
    <location>
        <begin position="39"/>
        <end position="146"/>
    </location>
</feature>
<dbReference type="SUPFAM" id="SSF55681">
    <property type="entry name" value="Class II aaRS and biotin synthetases"/>
    <property type="match status" value="1"/>
</dbReference>
<dbReference type="InterPro" id="IPR020825">
    <property type="entry name" value="Phe-tRNA_synthase-like_B3/B4"/>
</dbReference>
<dbReference type="SUPFAM" id="SSF50249">
    <property type="entry name" value="Nucleic acid-binding proteins"/>
    <property type="match status" value="1"/>
</dbReference>
<accession>A0A841GTV7</accession>
<dbReference type="Pfam" id="PF03484">
    <property type="entry name" value="B5"/>
    <property type="match status" value="1"/>
</dbReference>
<keyword evidence="10 15" id="KW-0460">Magnesium</keyword>
<name>A0A841GTV7_9BACT</name>
<evidence type="ECO:0000256" key="2">
    <source>
        <dbReference type="ARBA" id="ARBA00008653"/>
    </source>
</evidence>
<evidence type="ECO:0000256" key="14">
    <source>
        <dbReference type="ARBA" id="ARBA00049255"/>
    </source>
</evidence>
<dbReference type="NCBIfam" id="TIGR00472">
    <property type="entry name" value="pheT_bact"/>
    <property type="match status" value="1"/>
</dbReference>
<feature type="binding site" evidence="15">
    <location>
        <position position="452"/>
    </location>
    <ligand>
        <name>Mg(2+)</name>
        <dbReference type="ChEBI" id="CHEBI:18420"/>
        <note>shared with alpha subunit</note>
    </ligand>
</feature>
<dbReference type="Pfam" id="PF01588">
    <property type="entry name" value="tRNA_bind"/>
    <property type="match status" value="1"/>
</dbReference>
<organism evidence="20 21">
    <name type="scientific">Thermosipho japonicus</name>
    <dbReference type="NCBI Taxonomy" id="90323"/>
    <lineage>
        <taxon>Bacteria</taxon>
        <taxon>Thermotogati</taxon>
        <taxon>Thermotogota</taxon>
        <taxon>Thermotogae</taxon>
        <taxon>Thermotogales</taxon>
        <taxon>Fervidobacteriaceae</taxon>
        <taxon>Thermosipho</taxon>
    </lineage>
</organism>
<evidence type="ECO:0000256" key="3">
    <source>
        <dbReference type="ARBA" id="ARBA00011209"/>
    </source>
</evidence>
<dbReference type="SUPFAM" id="SSF54991">
    <property type="entry name" value="Anticodon-binding domain of PheRS"/>
    <property type="match status" value="1"/>
</dbReference>
<keyword evidence="7 15" id="KW-0479">Metal-binding</keyword>
<dbReference type="CDD" id="cd00769">
    <property type="entry name" value="PheRS_beta_core"/>
    <property type="match status" value="1"/>
</dbReference>
<evidence type="ECO:0000256" key="13">
    <source>
        <dbReference type="ARBA" id="ARBA00023146"/>
    </source>
</evidence>
<evidence type="ECO:0000259" key="17">
    <source>
        <dbReference type="PROSITE" id="PS50886"/>
    </source>
</evidence>
<keyword evidence="21" id="KW-1185">Reference proteome</keyword>
<keyword evidence="9 15" id="KW-0067">ATP-binding</keyword>
<evidence type="ECO:0000256" key="1">
    <source>
        <dbReference type="ARBA" id="ARBA00004496"/>
    </source>
</evidence>
<keyword evidence="8 15" id="KW-0547">Nucleotide-binding</keyword>
<evidence type="ECO:0000259" key="19">
    <source>
        <dbReference type="PROSITE" id="PS51483"/>
    </source>
</evidence>
<dbReference type="PROSITE" id="PS51483">
    <property type="entry name" value="B5"/>
    <property type="match status" value="1"/>
</dbReference>
<dbReference type="CDD" id="cd02796">
    <property type="entry name" value="tRNA_bind_bactPheRS"/>
    <property type="match status" value="1"/>
</dbReference>
<dbReference type="Proteomes" id="UP000555828">
    <property type="component" value="Unassembled WGS sequence"/>
</dbReference>
<evidence type="ECO:0000313" key="21">
    <source>
        <dbReference type="Proteomes" id="UP000555828"/>
    </source>
</evidence>
<evidence type="ECO:0000256" key="15">
    <source>
        <dbReference type="HAMAP-Rule" id="MF_00283"/>
    </source>
</evidence>
<dbReference type="InterPro" id="IPR004532">
    <property type="entry name" value="Phe-tRNA-ligase_IIc_bsu_bact"/>
</dbReference>
<evidence type="ECO:0000256" key="7">
    <source>
        <dbReference type="ARBA" id="ARBA00022723"/>
    </source>
</evidence>
<evidence type="ECO:0000256" key="4">
    <source>
        <dbReference type="ARBA" id="ARBA00022490"/>
    </source>
</evidence>
<dbReference type="Gene3D" id="3.30.56.10">
    <property type="match status" value="2"/>
</dbReference>
<dbReference type="Gene3D" id="3.30.70.380">
    <property type="entry name" value="Ferrodoxin-fold anticodon-binding domain"/>
    <property type="match status" value="1"/>
</dbReference>
<gene>
    <name evidence="15" type="primary">pheT</name>
    <name evidence="20" type="ORF">HNP65_001312</name>
</gene>
<dbReference type="Pfam" id="PF03147">
    <property type="entry name" value="FDX-ACB"/>
    <property type="match status" value="1"/>
</dbReference>
<evidence type="ECO:0000313" key="20">
    <source>
        <dbReference type="EMBL" id="MBB6062860.1"/>
    </source>
</evidence>
<keyword evidence="4 15" id="KW-0963">Cytoplasm</keyword>
<feature type="binding site" evidence="15">
    <location>
        <position position="443"/>
    </location>
    <ligand>
        <name>Mg(2+)</name>
        <dbReference type="ChEBI" id="CHEBI:18420"/>
        <note>shared with alpha subunit</note>
    </ligand>
</feature>
<dbReference type="EMBL" id="JACHEX010000003">
    <property type="protein sequence ID" value="MBB6062860.1"/>
    <property type="molecule type" value="Genomic_DNA"/>
</dbReference>
<feature type="domain" description="B5" evidence="19">
    <location>
        <begin position="393"/>
        <end position="465"/>
    </location>
</feature>
<dbReference type="HAMAP" id="MF_00283">
    <property type="entry name" value="Phe_tRNA_synth_beta1"/>
    <property type="match status" value="1"/>
</dbReference>
<dbReference type="Pfam" id="PF17759">
    <property type="entry name" value="tRNA_synthFbeta"/>
    <property type="match status" value="1"/>
</dbReference>
<dbReference type="SUPFAM" id="SSF46955">
    <property type="entry name" value="Putative DNA-binding domain"/>
    <property type="match status" value="1"/>
</dbReference>
<dbReference type="InterPro" id="IPR005121">
    <property type="entry name" value="Fdx_antiC-bd"/>
</dbReference>
<keyword evidence="12 15" id="KW-0648">Protein biosynthesis</keyword>
<dbReference type="PROSITE" id="PS51447">
    <property type="entry name" value="FDX_ACB"/>
    <property type="match status" value="1"/>
</dbReference>
<dbReference type="InterPro" id="IPR045864">
    <property type="entry name" value="aa-tRNA-synth_II/BPL/LPL"/>
</dbReference>
<feature type="binding site" evidence="15">
    <location>
        <position position="449"/>
    </location>
    <ligand>
        <name>Mg(2+)</name>
        <dbReference type="ChEBI" id="CHEBI:18420"/>
        <note>shared with alpha subunit</note>
    </ligand>
</feature>
<keyword evidence="6 15" id="KW-0436">Ligase</keyword>
<comment type="caution">
    <text evidence="20">The sequence shown here is derived from an EMBL/GenBank/DDBJ whole genome shotgun (WGS) entry which is preliminary data.</text>
</comment>
<dbReference type="RefSeq" id="WP_184619491.1">
    <property type="nucleotide sequence ID" value="NZ_JACHEX010000003.1"/>
</dbReference>
<dbReference type="Gene3D" id="3.50.40.10">
    <property type="entry name" value="Phenylalanyl-trna Synthetase, Chain B, domain 3"/>
    <property type="match status" value="1"/>
</dbReference>
<dbReference type="SMART" id="SM00874">
    <property type="entry name" value="B5"/>
    <property type="match status" value="1"/>
</dbReference>
<dbReference type="Pfam" id="PF03483">
    <property type="entry name" value="B3_4"/>
    <property type="match status" value="1"/>
</dbReference>
<evidence type="ECO:0000256" key="6">
    <source>
        <dbReference type="ARBA" id="ARBA00022598"/>
    </source>
</evidence>
<keyword evidence="13 15" id="KW-0030">Aminoacyl-tRNA synthetase</keyword>
<dbReference type="SMART" id="SM00873">
    <property type="entry name" value="B3_4"/>
    <property type="match status" value="1"/>
</dbReference>
<evidence type="ECO:0000256" key="5">
    <source>
        <dbReference type="ARBA" id="ARBA00022555"/>
    </source>
</evidence>
<feature type="binding site" evidence="15">
    <location>
        <position position="453"/>
    </location>
    <ligand>
        <name>Mg(2+)</name>
        <dbReference type="ChEBI" id="CHEBI:18420"/>
        <note>shared with alpha subunit</note>
    </ligand>
</feature>
<comment type="subunit">
    <text evidence="3 15">Tetramer of two alpha and two beta subunits.</text>
</comment>
<dbReference type="InterPro" id="IPR002547">
    <property type="entry name" value="tRNA-bd_dom"/>
</dbReference>
<proteinExistence type="inferred from homology"/>
<dbReference type="PANTHER" id="PTHR10947">
    <property type="entry name" value="PHENYLALANYL-TRNA SYNTHETASE BETA CHAIN AND LEUCINE-RICH REPEAT-CONTAINING PROTEIN 47"/>
    <property type="match status" value="1"/>
</dbReference>
<dbReference type="InterPro" id="IPR012340">
    <property type="entry name" value="NA-bd_OB-fold"/>
</dbReference>
<dbReference type="FunFam" id="3.50.40.10:FF:000001">
    <property type="entry name" value="Phenylalanine--tRNA ligase beta subunit"/>
    <property type="match status" value="1"/>
</dbReference>
<feature type="domain" description="FDX-ACB" evidence="18">
    <location>
        <begin position="687"/>
        <end position="778"/>
    </location>
</feature>
<dbReference type="GO" id="GO:0004826">
    <property type="term" value="F:phenylalanine-tRNA ligase activity"/>
    <property type="evidence" value="ECO:0007669"/>
    <property type="project" value="UniProtKB-UniRule"/>
</dbReference>
<evidence type="ECO:0000256" key="16">
    <source>
        <dbReference type="PROSITE-ProRule" id="PRU00209"/>
    </source>
</evidence>
<dbReference type="GO" id="GO:0000287">
    <property type="term" value="F:magnesium ion binding"/>
    <property type="evidence" value="ECO:0007669"/>
    <property type="project" value="UniProtKB-UniRule"/>
</dbReference>
<keyword evidence="11 16" id="KW-0694">RNA-binding</keyword>
<dbReference type="GO" id="GO:0006432">
    <property type="term" value="P:phenylalanyl-tRNA aminoacylation"/>
    <property type="evidence" value="ECO:0007669"/>
    <property type="project" value="UniProtKB-UniRule"/>
</dbReference>
<comment type="catalytic activity">
    <reaction evidence="14 15">
        <text>tRNA(Phe) + L-phenylalanine + ATP = L-phenylalanyl-tRNA(Phe) + AMP + diphosphate + H(+)</text>
        <dbReference type="Rhea" id="RHEA:19413"/>
        <dbReference type="Rhea" id="RHEA-COMP:9668"/>
        <dbReference type="Rhea" id="RHEA-COMP:9699"/>
        <dbReference type="ChEBI" id="CHEBI:15378"/>
        <dbReference type="ChEBI" id="CHEBI:30616"/>
        <dbReference type="ChEBI" id="CHEBI:33019"/>
        <dbReference type="ChEBI" id="CHEBI:58095"/>
        <dbReference type="ChEBI" id="CHEBI:78442"/>
        <dbReference type="ChEBI" id="CHEBI:78531"/>
        <dbReference type="ChEBI" id="CHEBI:456215"/>
        <dbReference type="EC" id="6.1.1.20"/>
    </reaction>
</comment>
<dbReference type="InterPro" id="IPR036690">
    <property type="entry name" value="Fdx_antiC-bd_sf"/>
</dbReference>
<dbReference type="InterPro" id="IPR005146">
    <property type="entry name" value="B3/B4_tRNA-bd"/>
</dbReference>
<dbReference type="SMART" id="SM00896">
    <property type="entry name" value="FDX-ACB"/>
    <property type="match status" value="1"/>
</dbReference>
<keyword evidence="5 16" id="KW-0820">tRNA-binding</keyword>
<dbReference type="InterPro" id="IPR041616">
    <property type="entry name" value="PheRS_beta_core"/>
</dbReference>
<evidence type="ECO:0000256" key="11">
    <source>
        <dbReference type="ARBA" id="ARBA00022884"/>
    </source>
</evidence>
<evidence type="ECO:0000256" key="12">
    <source>
        <dbReference type="ARBA" id="ARBA00022917"/>
    </source>
</evidence>
<dbReference type="InterPro" id="IPR045060">
    <property type="entry name" value="Phe-tRNA-ligase_IIc_bsu"/>
</dbReference>
<dbReference type="GO" id="GO:0009328">
    <property type="term" value="C:phenylalanine-tRNA ligase complex"/>
    <property type="evidence" value="ECO:0007669"/>
    <property type="project" value="TreeGrafter"/>
</dbReference>
<evidence type="ECO:0000259" key="18">
    <source>
        <dbReference type="PROSITE" id="PS51447"/>
    </source>
</evidence>
<protein>
    <recommendedName>
        <fullName evidence="15">Phenylalanine--tRNA ligase beta subunit</fullName>
        <ecNumber evidence="15">6.1.1.20</ecNumber>
    </recommendedName>
    <alternativeName>
        <fullName evidence="15">Phenylalanyl-tRNA synthetase beta subunit</fullName>
        <shortName evidence="15">PheRS</shortName>
    </alternativeName>
</protein>
<reference evidence="20 21" key="1">
    <citation type="submission" date="2020-08" db="EMBL/GenBank/DDBJ databases">
        <title>Genomic Encyclopedia of Type Strains, Phase IV (KMG-IV): sequencing the most valuable type-strain genomes for metagenomic binning, comparative biology and taxonomic classification.</title>
        <authorList>
            <person name="Goeker M."/>
        </authorList>
    </citation>
    <scope>NUCLEOTIDE SEQUENCE [LARGE SCALE GENOMIC DNA]</scope>
    <source>
        <strain evidence="20 21">DSM 13481</strain>
    </source>
</reference>
<dbReference type="GO" id="GO:0000049">
    <property type="term" value="F:tRNA binding"/>
    <property type="evidence" value="ECO:0007669"/>
    <property type="project" value="UniProtKB-UniRule"/>
</dbReference>
<dbReference type="PANTHER" id="PTHR10947:SF0">
    <property type="entry name" value="PHENYLALANINE--TRNA LIGASE BETA SUBUNIT"/>
    <property type="match status" value="1"/>
</dbReference>
<evidence type="ECO:0000256" key="9">
    <source>
        <dbReference type="ARBA" id="ARBA00022840"/>
    </source>
</evidence>
<dbReference type="PROSITE" id="PS50886">
    <property type="entry name" value="TRBD"/>
    <property type="match status" value="1"/>
</dbReference>
<dbReference type="AlphaFoldDB" id="A0A841GTV7"/>
<dbReference type="InterPro" id="IPR005147">
    <property type="entry name" value="tRNA_synthase_B5-dom"/>
</dbReference>
<dbReference type="InterPro" id="IPR009061">
    <property type="entry name" value="DNA-bd_dom_put_sf"/>
</dbReference>
<evidence type="ECO:0000256" key="10">
    <source>
        <dbReference type="ARBA" id="ARBA00022842"/>
    </source>
</evidence>
<dbReference type="SUPFAM" id="SSF56037">
    <property type="entry name" value="PheT/TilS domain"/>
    <property type="match status" value="1"/>
</dbReference>
<comment type="subcellular location">
    <subcellularLocation>
        <location evidence="1 15">Cytoplasm</location>
    </subcellularLocation>
</comment>
<dbReference type="Gene3D" id="3.30.930.10">
    <property type="entry name" value="Bira Bifunctional Protein, Domain 2"/>
    <property type="match status" value="1"/>
</dbReference>
<dbReference type="GO" id="GO:0005524">
    <property type="term" value="F:ATP binding"/>
    <property type="evidence" value="ECO:0007669"/>
    <property type="project" value="UniProtKB-UniRule"/>
</dbReference>
<comment type="similarity">
    <text evidence="2 15">Belongs to the phenylalanyl-tRNA synthetase beta subunit family. Type 1 subfamily.</text>
</comment>
<sequence length="782" mass="89273">MRLSINWLKDFVNIEKSAEEIAEKLSLTGTNVEEIINPFDVEGKIVVGKVIDVEKHPNADKLIVCKVDVGDQIKTILTGDLSVSKGDTVPVALEGARLFDLKIVPRKMRGILSEGMMCSLQELGLEEKSSGVYKFKEEVEPGTDVVEYFGLKDKVLDIEITPNRPDCLSVIGIAREVSAIYDVDLNLKDKNIDGKEKFPVEIRIESDGCYRYTARVIRNVTVKESPMWLKKRLIAAGLRPINNIVDITNYVMLETGHPVHAFDLKNVPKIVVKDAKGGEEILLLDENKYKLLGGEVLITDGEKILALGGVMGGEESGVKEDTKDILLEVAMFDPVRIRKTSKAHGIITDSSYRFERGVDPNDAMYVINRLTELILELSGGTPTDILDLYPRKIDRTEIDFDFNFTNKVVGENIEEDVQRKILNRLGFEVEGNKVFVPTYRYFDVTRPIDLVEEISRIYGMEKIESEPFRILINSNSRSKNQKLRYKLKDALKAEGFLEAMNLSFVSNDIVGKWNFTGFSVRISNPINEEMAVMRPSLLYGLLDSLSYNYKRQNRDVKLFEVGKVFIEENGQPKDVEKLAFVATGRINKRDYTDQRMIDFYTFKGYVENLAEEFNLKFEFEPAEVEGFVPTRCAKILLNGQEIGVMGMLDDEMVDKFYDVKDEVYVLELLTQPLYENYVEIPEYRESSQFPSVRRDVSLLVPNNFLMGKVIEGLYKYKYVEEAGISDVYAGKGIEEGYKSVTVYCVFRAEDKTLNEDEVNKIWEKIKKDLIYKYPLKLRFEEV</sequence>